<name>A0A6N7S4W4_9FIRM</name>
<dbReference type="EMBL" id="WKPJ01000004">
    <property type="protein sequence ID" value="MSA88670.1"/>
    <property type="molecule type" value="Genomic_DNA"/>
</dbReference>
<feature type="transmembrane region" description="Helical" evidence="7">
    <location>
        <begin position="283"/>
        <end position="307"/>
    </location>
</feature>
<dbReference type="GO" id="GO:0071916">
    <property type="term" value="F:dipeptide transmembrane transporter activity"/>
    <property type="evidence" value="ECO:0007669"/>
    <property type="project" value="TreeGrafter"/>
</dbReference>
<dbReference type="Pfam" id="PF19300">
    <property type="entry name" value="BPD_transp_1_N"/>
    <property type="match status" value="1"/>
</dbReference>
<keyword evidence="5 7" id="KW-1133">Transmembrane helix</keyword>
<dbReference type="Proteomes" id="UP000433575">
    <property type="component" value="Unassembled WGS sequence"/>
</dbReference>
<dbReference type="Pfam" id="PF00528">
    <property type="entry name" value="BPD_transp_1"/>
    <property type="match status" value="1"/>
</dbReference>
<evidence type="ECO:0000313" key="9">
    <source>
        <dbReference type="EMBL" id="MSA88670.1"/>
    </source>
</evidence>
<dbReference type="Proteomes" id="UP000480929">
    <property type="component" value="Unassembled WGS sequence"/>
</dbReference>
<dbReference type="CDD" id="cd06261">
    <property type="entry name" value="TM_PBP2"/>
    <property type="match status" value="1"/>
</dbReference>
<organism evidence="9 11">
    <name type="scientific">Holdemania massiliensis</name>
    <dbReference type="NCBI Taxonomy" id="1468449"/>
    <lineage>
        <taxon>Bacteria</taxon>
        <taxon>Bacillati</taxon>
        <taxon>Bacillota</taxon>
        <taxon>Erysipelotrichia</taxon>
        <taxon>Erysipelotrichales</taxon>
        <taxon>Erysipelotrichaceae</taxon>
        <taxon>Holdemania</taxon>
    </lineage>
</organism>
<feature type="transmembrane region" description="Helical" evidence="7">
    <location>
        <begin position="250"/>
        <end position="271"/>
    </location>
</feature>
<evidence type="ECO:0000313" key="12">
    <source>
        <dbReference type="Proteomes" id="UP000480929"/>
    </source>
</evidence>
<reference evidence="11 12" key="1">
    <citation type="journal article" date="2019" name="Nat. Med.">
        <title>A library of human gut bacterial isolates paired with longitudinal multiomics data enables mechanistic microbiome research.</title>
        <authorList>
            <person name="Poyet M."/>
            <person name="Groussin M."/>
            <person name="Gibbons S.M."/>
            <person name="Avila-Pacheco J."/>
            <person name="Jiang X."/>
            <person name="Kearney S.M."/>
            <person name="Perrotta A.R."/>
            <person name="Berdy B."/>
            <person name="Zhao S."/>
            <person name="Lieberman T.D."/>
            <person name="Swanson P.K."/>
            <person name="Smith M."/>
            <person name="Roesemann S."/>
            <person name="Alexander J.E."/>
            <person name="Rich S.A."/>
            <person name="Livny J."/>
            <person name="Vlamakis H."/>
            <person name="Clish C."/>
            <person name="Bullock K."/>
            <person name="Deik A."/>
            <person name="Scott J."/>
            <person name="Pierce K.A."/>
            <person name="Xavier R.J."/>
            <person name="Alm E.J."/>
        </authorList>
    </citation>
    <scope>NUCLEOTIDE SEQUENCE [LARGE SCALE GENOMIC DNA]</scope>
    <source>
        <strain evidence="9 11">BIOML-A4</strain>
        <strain evidence="10 12">BIOML-A5</strain>
    </source>
</reference>
<dbReference type="OrthoDB" id="24153at2"/>
<feature type="transmembrane region" description="Helical" evidence="7">
    <location>
        <begin position="135"/>
        <end position="157"/>
    </location>
</feature>
<keyword evidence="3" id="KW-1003">Cell membrane</keyword>
<comment type="caution">
    <text evidence="9">The sequence shown here is derived from an EMBL/GenBank/DDBJ whole genome shotgun (WGS) entry which is preliminary data.</text>
</comment>
<protein>
    <submittedName>
        <fullName evidence="9">ABC transporter permease subunit</fullName>
    </submittedName>
</protein>
<evidence type="ECO:0000313" key="10">
    <source>
        <dbReference type="EMBL" id="MSC32217.1"/>
    </source>
</evidence>
<keyword evidence="4 7" id="KW-0812">Transmembrane</keyword>
<dbReference type="InterPro" id="IPR045621">
    <property type="entry name" value="BPD_transp_1_N"/>
</dbReference>
<accession>A0A6N7S4W4</accession>
<dbReference type="InterPro" id="IPR035906">
    <property type="entry name" value="MetI-like_sf"/>
</dbReference>
<proteinExistence type="inferred from homology"/>
<dbReference type="PANTHER" id="PTHR43163">
    <property type="entry name" value="DIPEPTIDE TRANSPORT SYSTEM PERMEASE PROTEIN DPPB-RELATED"/>
    <property type="match status" value="1"/>
</dbReference>
<sequence length="320" mass="35048">MFRLISKRLFSALAVMFVVSLITFMVLKWIPGDPAQLILGTEATPESLEALRTSMGLNLPWTAQYARWLGNLLQGDWGTSYLFGENVRTLILQRLPVTFSLTLFSMILAVCFSAGLGIVSALFQGSWIDRLSRSLMQLGAAIPAFWLGMIFMILFAAQLHWFPVTGYTPPAEGISAYLHSLALPSIILAIGESGVLIRLFRSSMLSALNQDFMQSAQIKGLPRTTAILKYALRSAMIAPITVIGSQTAKLFGGTVIIETIFALPGIGRLLLTSVEQRDIQLLQGIVLFITLMVVLFNFITDMLVIAANPLIRMESGGNEA</sequence>
<evidence type="ECO:0000256" key="6">
    <source>
        <dbReference type="ARBA" id="ARBA00023136"/>
    </source>
</evidence>
<feature type="transmembrane region" description="Helical" evidence="7">
    <location>
        <begin position="177"/>
        <end position="200"/>
    </location>
</feature>
<dbReference type="SUPFAM" id="SSF161098">
    <property type="entry name" value="MetI-like"/>
    <property type="match status" value="1"/>
</dbReference>
<feature type="domain" description="ABC transmembrane type-1" evidence="8">
    <location>
        <begin position="95"/>
        <end position="304"/>
    </location>
</feature>
<evidence type="ECO:0000313" key="11">
    <source>
        <dbReference type="Proteomes" id="UP000433575"/>
    </source>
</evidence>
<comment type="similarity">
    <text evidence="7">Belongs to the binding-protein-dependent transport system permease family.</text>
</comment>
<dbReference type="GO" id="GO:0005886">
    <property type="term" value="C:plasma membrane"/>
    <property type="evidence" value="ECO:0007669"/>
    <property type="project" value="UniProtKB-SubCell"/>
</dbReference>
<feature type="transmembrane region" description="Helical" evidence="7">
    <location>
        <begin position="221"/>
        <end position="244"/>
    </location>
</feature>
<dbReference type="AlphaFoldDB" id="A0A6N7S4W4"/>
<feature type="transmembrane region" description="Helical" evidence="7">
    <location>
        <begin position="99"/>
        <end position="123"/>
    </location>
</feature>
<dbReference type="PANTHER" id="PTHR43163:SF6">
    <property type="entry name" value="DIPEPTIDE TRANSPORT SYSTEM PERMEASE PROTEIN DPPB-RELATED"/>
    <property type="match status" value="1"/>
</dbReference>
<evidence type="ECO:0000256" key="2">
    <source>
        <dbReference type="ARBA" id="ARBA00022448"/>
    </source>
</evidence>
<feature type="transmembrane region" description="Helical" evidence="7">
    <location>
        <begin position="9"/>
        <end position="30"/>
    </location>
</feature>
<evidence type="ECO:0000256" key="4">
    <source>
        <dbReference type="ARBA" id="ARBA00022692"/>
    </source>
</evidence>
<evidence type="ECO:0000256" key="1">
    <source>
        <dbReference type="ARBA" id="ARBA00004651"/>
    </source>
</evidence>
<evidence type="ECO:0000259" key="8">
    <source>
        <dbReference type="PROSITE" id="PS50928"/>
    </source>
</evidence>
<keyword evidence="12" id="KW-1185">Reference proteome</keyword>
<gene>
    <name evidence="10" type="ORF">GKD88_03685</name>
    <name evidence="9" type="ORF">GKE08_04955</name>
</gene>
<dbReference type="Gene3D" id="1.10.3720.10">
    <property type="entry name" value="MetI-like"/>
    <property type="match status" value="1"/>
</dbReference>
<evidence type="ECO:0000256" key="5">
    <source>
        <dbReference type="ARBA" id="ARBA00022989"/>
    </source>
</evidence>
<dbReference type="RefSeq" id="WP_154238168.1">
    <property type="nucleotide sequence ID" value="NZ_AP031450.1"/>
</dbReference>
<dbReference type="EMBL" id="WKPI01000003">
    <property type="protein sequence ID" value="MSC32217.1"/>
    <property type="molecule type" value="Genomic_DNA"/>
</dbReference>
<evidence type="ECO:0000256" key="7">
    <source>
        <dbReference type="RuleBase" id="RU363032"/>
    </source>
</evidence>
<keyword evidence="6 7" id="KW-0472">Membrane</keyword>
<keyword evidence="2 7" id="KW-0813">Transport</keyword>
<evidence type="ECO:0000256" key="3">
    <source>
        <dbReference type="ARBA" id="ARBA00022475"/>
    </source>
</evidence>
<comment type="subcellular location">
    <subcellularLocation>
        <location evidence="1 7">Cell membrane</location>
        <topology evidence="1 7">Multi-pass membrane protein</topology>
    </subcellularLocation>
</comment>
<dbReference type="InterPro" id="IPR000515">
    <property type="entry name" value="MetI-like"/>
</dbReference>
<dbReference type="PROSITE" id="PS50928">
    <property type="entry name" value="ABC_TM1"/>
    <property type="match status" value="1"/>
</dbReference>